<evidence type="ECO:0000313" key="2">
    <source>
        <dbReference type="EMBL" id="KAJ8417687.1"/>
    </source>
</evidence>
<keyword evidence="3" id="KW-1185">Reference proteome</keyword>
<protein>
    <submittedName>
        <fullName evidence="2">Uncharacterized protein</fullName>
    </submittedName>
</protein>
<accession>A0AAD7X251</accession>
<proteinExistence type="predicted"/>
<dbReference type="EMBL" id="JAINUG010000003">
    <property type="protein sequence ID" value="KAJ8417687.1"/>
    <property type="molecule type" value="Genomic_DNA"/>
</dbReference>
<comment type="caution">
    <text evidence="2">The sequence shown here is derived from an EMBL/GenBank/DDBJ whole genome shotgun (WGS) entry which is preliminary data.</text>
</comment>
<gene>
    <name evidence="2" type="ORF">AAFF_G00225300</name>
</gene>
<dbReference type="Proteomes" id="UP001221898">
    <property type="component" value="Unassembled WGS sequence"/>
</dbReference>
<reference evidence="2" key="1">
    <citation type="journal article" date="2023" name="Science">
        <title>Genome structures resolve the early diversification of teleost fishes.</title>
        <authorList>
            <person name="Parey E."/>
            <person name="Louis A."/>
            <person name="Montfort J."/>
            <person name="Bouchez O."/>
            <person name="Roques C."/>
            <person name="Iampietro C."/>
            <person name="Lluch J."/>
            <person name="Castinel A."/>
            <person name="Donnadieu C."/>
            <person name="Desvignes T."/>
            <person name="Floi Bucao C."/>
            <person name="Jouanno E."/>
            <person name="Wen M."/>
            <person name="Mejri S."/>
            <person name="Dirks R."/>
            <person name="Jansen H."/>
            <person name="Henkel C."/>
            <person name="Chen W.J."/>
            <person name="Zahm M."/>
            <person name="Cabau C."/>
            <person name="Klopp C."/>
            <person name="Thompson A.W."/>
            <person name="Robinson-Rechavi M."/>
            <person name="Braasch I."/>
            <person name="Lecointre G."/>
            <person name="Bobe J."/>
            <person name="Postlethwait J.H."/>
            <person name="Berthelot C."/>
            <person name="Roest Crollius H."/>
            <person name="Guiguen Y."/>
        </authorList>
    </citation>
    <scope>NUCLEOTIDE SEQUENCE</scope>
    <source>
        <strain evidence="2">NC1722</strain>
    </source>
</reference>
<evidence type="ECO:0000256" key="1">
    <source>
        <dbReference type="SAM" id="MobiDB-lite"/>
    </source>
</evidence>
<name>A0AAD7X251_9TELE</name>
<organism evidence="2 3">
    <name type="scientific">Aldrovandia affinis</name>
    <dbReference type="NCBI Taxonomy" id="143900"/>
    <lineage>
        <taxon>Eukaryota</taxon>
        <taxon>Metazoa</taxon>
        <taxon>Chordata</taxon>
        <taxon>Craniata</taxon>
        <taxon>Vertebrata</taxon>
        <taxon>Euteleostomi</taxon>
        <taxon>Actinopterygii</taxon>
        <taxon>Neopterygii</taxon>
        <taxon>Teleostei</taxon>
        <taxon>Notacanthiformes</taxon>
        <taxon>Halosauridae</taxon>
        <taxon>Aldrovandia</taxon>
    </lineage>
</organism>
<feature type="region of interest" description="Disordered" evidence="1">
    <location>
        <begin position="109"/>
        <end position="152"/>
    </location>
</feature>
<dbReference type="AlphaFoldDB" id="A0AAD7X251"/>
<evidence type="ECO:0000313" key="3">
    <source>
        <dbReference type="Proteomes" id="UP001221898"/>
    </source>
</evidence>
<sequence>MRQQRSSSSTPCVPSSSVSMLCSHVMPPHSVISITAQLSRYCELNLLPTDTHHRLEIPGSYGTCCSNYPSGFVRHAVFMRHRQGALHTLVHEASDAECPSAAEAVLKSAREPPLTSTMPTCQYRRKPIESGRSPPLHTAERGATGETANTAS</sequence>